<organism evidence="1 2">
    <name type="scientific">Micromonospora olivasterospora</name>
    <dbReference type="NCBI Taxonomy" id="1880"/>
    <lineage>
        <taxon>Bacteria</taxon>
        <taxon>Bacillati</taxon>
        <taxon>Actinomycetota</taxon>
        <taxon>Actinomycetes</taxon>
        <taxon>Micromonosporales</taxon>
        <taxon>Micromonosporaceae</taxon>
        <taxon>Micromonospora</taxon>
    </lineage>
</organism>
<evidence type="ECO:0000313" key="2">
    <source>
        <dbReference type="Proteomes" id="UP000319825"/>
    </source>
</evidence>
<proteinExistence type="predicted"/>
<evidence type="ECO:0000313" key="1">
    <source>
        <dbReference type="EMBL" id="TWH66648.1"/>
    </source>
</evidence>
<gene>
    <name evidence="1" type="ORF">JD77_01605</name>
</gene>
<keyword evidence="2" id="KW-1185">Reference proteome</keyword>
<dbReference type="Proteomes" id="UP000319825">
    <property type="component" value="Unassembled WGS sequence"/>
</dbReference>
<protein>
    <submittedName>
        <fullName evidence="1">Uncharacterized protein</fullName>
    </submittedName>
</protein>
<dbReference type="AlphaFoldDB" id="A0A562I7A2"/>
<sequence>MPTQKLGRLLGMTLMLFALAIGALGAAGGPDAGDSKSLEFEWH</sequence>
<name>A0A562I7A2_MICOL</name>
<dbReference type="EMBL" id="VLKE01000001">
    <property type="protein sequence ID" value="TWH66648.1"/>
    <property type="molecule type" value="Genomic_DNA"/>
</dbReference>
<reference evidence="1 2" key="1">
    <citation type="submission" date="2019-07" db="EMBL/GenBank/DDBJ databases">
        <title>R&amp;d 2014.</title>
        <authorList>
            <person name="Klenk H.-P."/>
        </authorList>
    </citation>
    <scope>NUCLEOTIDE SEQUENCE [LARGE SCALE GENOMIC DNA]</scope>
    <source>
        <strain evidence="1 2">DSM 43868</strain>
    </source>
</reference>
<accession>A0A562I7A2</accession>
<comment type="caution">
    <text evidence="1">The sequence shown here is derived from an EMBL/GenBank/DDBJ whole genome shotgun (WGS) entry which is preliminary data.</text>
</comment>